<evidence type="ECO:0000313" key="2">
    <source>
        <dbReference type="Proteomes" id="UP000008922"/>
    </source>
</evidence>
<dbReference type="InParanoid" id="E8N0R7"/>
<name>E8N0R7_ANATU</name>
<dbReference type="Proteomes" id="UP000008922">
    <property type="component" value="Chromosome"/>
</dbReference>
<dbReference type="KEGG" id="atm:ANT_04280"/>
<evidence type="ECO:0000313" key="1">
    <source>
        <dbReference type="EMBL" id="BAJ62462.1"/>
    </source>
</evidence>
<protein>
    <submittedName>
        <fullName evidence="1">Uncharacterized protein</fullName>
    </submittedName>
</protein>
<dbReference type="HOGENOM" id="CLU_2875865_0_0_0"/>
<dbReference type="AlphaFoldDB" id="E8N0R7"/>
<keyword evidence="2" id="KW-1185">Reference proteome</keyword>
<organism evidence="1 2">
    <name type="scientific">Anaerolinea thermophila (strain DSM 14523 / JCM 11388 / NBRC 100420 / UNI-1)</name>
    <dbReference type="NCBI Taxonomy" id="926569"/>
    <lineage>
        <taxon>Bacteria</taxon>
        <taxon>Bacillati</taxon>
        <taxon>Chloroflexota</taxon>
        <taxon>Anaerolineae</taxon>
        <taxon>Anaerolineales</taxon>
        <taxon>Anaerolineaceae</taxon>
        <taxon>Anaerolinea</taxon>
    </lineage>
</organism>
<sequence>MIDQNNNQLKTFSKVTFFTFWLDNHHNHNQFSPELSSRNSLQTVNNLAGGMGKITGKETLYHP</sequence>
<gene>
    <name evidence="1" type="ordered locus">ANT_04280</name>
</gene>
<dbReference type="STRING" id="926569.ANT_04280"/>
<dbReference type="EMBL" id="AP012029">
    <property type="protein sequence ID" value="BAJ62462.1"/>
    <property type="molecule type" value="Genomic_DNA"/>
</dbReference>
<proteinExistence type="predicted"/>
<reference evidence="1 2" key="1">
    <citation type="submission" date="2010-12" db="EMBL/GenBank/DDBJ databases">
        <title>Whole genome sequence of Anaerolinea thermophila UNI-1.</title>
        <authorList>
            <person name="Narita-Yamada S."/>
            <person name="Kishi E."/>
            <person name="Watanabe Y."/>
            <person name="Takasaki K."/>
            <person name="Ankai A."/>
            <person name="Oguchi A."/>
            <person name="Fukui S."/>
            <person name="Takahashi M."/>
            <person name="Yashiro I."/>
            <person name="Hosoyama A."/>
            <person name="Sekiguchi Y."/>
            <person name="Hanada S."/>
            <person name="Fujita N."/>
        </authorList>
    </citation>
    <scope>NUCLEOTIDE SEQUENCE [LARGE SCALE GENOMIC DNA]</scope>
    <source>
        <strain evidence="2">DSM 14523 / JCM 11388 / NBRC 100420 / UNI-1</strain>
    </source>
</reference>
<accession>E8N0R7</accession>